<dbReference type="InterPro" id="IPR000731">
    <property type="entry name" value="SSD"/>
</dbReference>
<protein>
    <submittedName>
        <fullName evidence="9">Patched domain containing 1</fullName>
    </submittedName>
</protein>
<dbReference type="InterPro" id="IPR051697">
    <property type="entry name" value="Patched_domain-protein"/>
</dbReference>
<dbReference type="GO" id="GO:0050890">
    <property type="term" value="P:cognition"/>
    <property type="evidence" value="ECO:0007669"/>
    <property type="project" value="TreeGrafter"/>
</dbReference>
<organism evidence="9 10">
    <name type="scientific">Tetraodon nigroviridis</name>
    <name type="common">Spotted green pufferfish</name>
    <name type="synonym">Chelonodon nigroviridis</name>
    <dbReference type="NCBI Taxonomy" id="99883"/>
    <lineage>
        <taxon>Eukaryota</taxon>
        <taxon>Metazoa</taxon>
        <taxon>Chordata</taxon>
        <taxon>Craniata</taxon>
        <taxon>Vertebrata</taxon>
        <taxon>Euteleostomi</taxon>
        <taxon>Actinopterygii</taxon>
        <taxon>Neopterygii</taxon>
        <taxon>Teleostei</taxon>
        <taxon>Neoteleostei</taxon>
        <taxon>Acanthomorphata</taxon>
        <taxon>Eupercaria</taxon>
        <taxon>Tetraodontiformes</taxon>
        <taxon>Tetradontoidea</taxon>
        <taxon>Tetraodontidae</taxon>
        <taxon>Tetraodon</taxon>
    </lineage>
</organism>
<reference evidence="9" key="2">
    <citation type="submission" date="2025-08" db="UniProtKB">
        <authorList>
            <consortium name="Ensembl"/>
        </authorList>
    </citation>
    <scope>IDENTIFICATION</scope>
</reference>
<dbReference type="Ensembl" id="ENSTNIT00000016835.1">
    <property type="protein sequence ID" value="ENSTNIP00000016621.1"/>
    <property type="gene ID" value="ENSTNIG00000013622.1"/>
</dbReference>
<accession>H3D7Y0</accession>
<evidence type="ECO:0000256" key="3">
    <source>
        <dbReference type="ARBA" id="ARBA00022692"/>
    </source>
</evidence>
<keyword evidence="10" id="KW-1185">Reference proteome</keyword>
<keyword evidence="3 7" id="KW-0812">Transmembrane</keyword>
<reference evidence="9" key="3">
    <citation type="submission" date="2025-09" db="UniProtKB">
        <authorList>
            <consortium name="Ensembl"/>
        </authorList>
    </citation>
    <scope>IDENTIFICATION</scope>
</reference>
<feature type="transmembrane region" description="Helical" evidence="7">
    <location>
        <begin position="385"/>
        <end position="407"/>
    </location>
</feature>
<dbReference type="GO" id="GO:0045202">
    <property type="term" value="C:synapse"/>
    <property type="evidence" value="ECO:0007669"/>
    <property type="project" value="TreeGrafter"/>
</dbReference>
<dbReference type="GeneTree" id="ENSGT00940000157080"/>
<dbReference type="GO" id="GO:0007268">
    <property type="term" value="P:chemical synaptic transmission"/>
    <property type="evidence" value="ECO:0007669"/>
    <property type="project" value="TreeGrafter"/>
</dbReference>
<dbReference type="Proteomes" id="UP000007303">
    <property type="component" value="Unassembled WGS sequence"/>
</dbReference>
<keyword evidence="4 7" id="KW-1133">Transmembrane helix</keyword>
<evidence type="ECO:0000256" key="4">
    <source>
        <dbReference type="ARBA" id="ARBA00022989"/>
    </source>
</evidence>
<dbReference type="PANTHER" id="PTHR10796">
    <property type="entry name" value="PATCHED-RELATED"/>
    <property type="match status" value="1"/>
</dbReference>
<sequence length="903" mass="100481">MLRQVLHAGLRTSFHALGRFVASHPVFFASAPVLLSILLGASFSRYRVEEDVESLLAPKHSLAKIEGNLVESLFPVNRSKHALYSDLQTRGRYGRVIVTAAKGSVLDPAHLDTILTLHSQIYQMQVTVPTSTFNYSFSYLCLHDEKNVCIIDDIIRAMEEIQLARSSNRSAPALHYPITRLTDGRQAYIGHQLGGVQGWGPGGSVHGPRAGARGEGVRSARALQLTYYLQGRGELMDRVASQWEKAFCTELQHFAALHPKLGLYPSTSSSLKTDFQFSSVLARRPLLASLGLCGVLAVLCCSMRDCVRSKPWLGLLALLSVTLSGLTAAGILNLTGATYNSTYLGIPFVMLGHGLFGSFEMLSSWRRTREDQHVKERMASVFEDVMLRFSGSTLIHLLTLGLAASPLTNMEAVRLFCRTASLAVTISYIYMLSFYGSCLVFTGYLETGYRHGCFCRRVPKPDRLDSKPAWYRCLMYTRYQEETQNHREPHPQDSHLLLGCVRHCFGDWITNTYVKPFVVLLYLVYISFGLMGFLQITQGSDPSALVAMDTATVSYTRAQQRYFSSYSPVIGFYIYESAPYWNASVQQDLLEYAKGFQRISWLEAYLNYLSERNQSTSQPRENFTRTLRHLFLREPQFAHFADDIIFAERGQGEEPDLAASRIFLVAKTTENKREEMSVLLDTLRRLSLTSRVRFLIFNPSFVYLDRYATAVSSPLRHSLLAVLFLLGLSSLAVVEPLVSVWLGLTLLSVQFGVLGFMTLWGVELDCMSVLCLISALGHSADCSGPLLCGFASGRGDSRTRWVRVALERHGVPSSAEPSLCYGAALVPVGSVRSNLTHTLFRCLVLTAGCSALHTLAFLPTLLTFLPPSKTRGHRPEGEGPRQAVECVEMNDGNTRVVDQITTV</sequence>
<name>H3D7Y0_TETNG</name>
<evidence type="ECO:0000256" key="2">
    <source>
        <dbReference type="ARBA" id="ARBA00005585"/>
    </source>
</evidence>
<comment type="subcellular location">
    <subcellularLocation>
        <location evidence="1">Membrane</location>
        <topology evidence="1">Multi-pass membrane protein</topology>
    </subcellularLocation>
</comment>
<evidence type="ECO:0000256" key="6">
    <source>
        <dbReference type="ARBA" id="ARBA00023180"/>
    </source>
</evidence>
<feature type="transmembrane region" description="Helical" evidence="7">
    <location>
        <begin position="741"/>
        <end position="762"/>
    </location>
</feature>
<evidence type="ECO:0000313" key="9">
    <source>
        <dbReference type="Ensembl" id="ENSTNIP00000016621.1"/>
    </source>
</evidence>
<comment type="similarity">
    <text evidence="2">Belongs to the patched family.</text>
</comment>
<dbReference type="AlphaFoldDB" id="H3D7Y0"/>
<keyword evidence="5 7" id="KW-0472">Membrane</keyword>
<dbReference type="HOGENOM" id="CLU_002359_2_2_1"/>
<feature type="transmembrane region" description="Helical" evidence="7">
    <location>
        <begin position="427"/>
        <end position="447"/>
    </location>
</feature>
<dbReference type="STRING" id="99883.ENSTNIP00000016621"/>
<evidence type="ECO:0000259" key="8">
    <source>
        <dbReference type="PROSITE" id="PS50156"/>
    </source>
</evidence>
<keyword evidence="6" id="KW-0325">Glycoprotein</keyword>
<feature type="transmembrane region" description="Helical" evidence="7">
    <location>
        <begin position="312"/>
        <end position="332"/>
    </location>
</feature>
<dbReference type="Gene3D" id="1.20.1640.10">
    <property type="entry name" value="Multidrug efflux transporter AcrB transmembrane domain"/>
    <property type="match status" value="2"/>
</dbReference>
<dbReference type="InterPro" id="IPR003392">
    <property type="entry name" value="PTHD_SSD"/>
</dbReference>
<dbReference type="SUPFAM" id="SSF82866">
    <property type="entry name" value="Multidrug efflux transporter AcrB transmembrane domain"/>
    <property type="match status" value="2"/>
</dbReference>
<feature type="transmembrane region" description="Helical" evidence="7">
    <location>
        <begin position="21"/>
        <end position="43"/>
    </location>
</feature>
<dbReference type="Pfam" id="PF02460">
    <property type="entry name" value="Patched"/>
    <property type="match status" value="1"/>
</dbReference>
<dbReference type="OMA" id="TMEYTAA"/>
<dbReference type="PROSITE" id="PS50156">
    <property type="entry name" value="SSD"/>
    <property type="match status" value="1"/>
</dbReference>
<evidence type="ECO:0000256" key="5">
    <source>
        <dbReference type="ARBA" id="ARBA00023136"/>
    </source>
</evidence>
<feature type="transmembrane region" description="Helical" evidence="7">
    <location>
        <begin position="838"/>
        <end position="865"/>
    </location>
</feature>
<feature type="transmembrane region" description="Helical" evidence="7">
    <location>
        <begin position="517"/>
        <end position="536"/>
    </location>
</feature>
<evidence type="ECO:0000256" key="7">
    <source>
        <dbReference type="SAM" id="Phobius"/>
    </source>
</evidence>
<dbReference type="GO" id="GO:0005886">
    <property type="term" value="C:plasma membrane"/>
    <property type="evidence" value="ECO:0007669"/>
    <property type="project" value="TreeGrafter"/>
</dbReference>
<dbReference type="PANTHER" id="PTHR10796:SF36">
    <property type="entry name" value="PATCHED DOMAIN-CONTAINING PROTEIN 1"/>
    <property type="match status" value="1"/>
</dbReference>
<feature type="transmembrane region" description="Helical" evidence="7">
    <location>
        <begin position="344"/>
        <end position="365"/>
    </location>
</feature>
<evidence type="ECO:0000313" key="10">
    <source>
        <dbReference type="Proteomes" id="UP000007303"/>
    </source>
</evidence>
<proteinExistence type="inferred from homology"/>
<evidence type="ECO:0000256" key="1">
    <source>
        <dbReference type="ARBA" id="ARBA00004141"/>
    </source>
</evidence>
<feature type="domain" description="SSD" evidence="8">
    <location>
        <begin position="303"/>
        <end position="441"/>
    </location>
</feature>
<dbReference type="InParanoid" id="H3D7Y0"/>
<feature type="transmembrane region" description="Helical" evidence="7">
    <location>
        <begin position="715"/>
        <end position="734"/>
    </location>
</feature>
<reference evidence="10" key="1">
    <citation type="journal article" date="2004" name="Nature">
        <title>Genome duplication in the teleost fish Tetraodon nigroviridis reveals the early vertebrate proto-karyotype.</title>
        <authorList>
            <person name="Jaillon O."/>
            <person name="Aury J.-M."/>
            <person name="Brunet F."/>
            <person name="Petit J.-L."/>
            <person name="Stange-Thomann N."/>
            <person name="Mauceli E."/>
            <person name="Bouneau L."/>
            <person name="Fischer C."/>
            <person name="Ozouf-Costaz C."/>
            <person name="Bernot A."/>
            <person name="Nicaud S."/>
            <person name="Jaffe D."/>
            <person name="Fisher S."/>
            <person name="Lutfalla G."/>
            <person name="Dossat C."/>
            <person name="Segurens B."/>
            <person name="Dasilva C."/>
            <person name="Salanoubat M."/>
            <person name="Levy M."/>
            <person name="Boudet N."/>
            <person name="Castellano S."/>
            <person name="Anthouard V."/>
            <person name="Jubin C."/>
            <person name="Castelli V."/>
            <person name="Katinka M."/>
            <person name="Vacherie B."/>
            <person name="Biemont C."/>
            <person name="Skalli Z."/>
            <person name="Cattolico L."/>
            <person name="Poulain J."/>
            <person name="De Berardinis V."/>
            <person name="Cruaud C."/>
            <person name="Duprat S."/>
            <person name="Brottier P."/>
            <person name="Coutanceau J.-P."/>
            <person name="Gouzy J."/>
            <person name="Parra G."/>
            <person name="Lardier G."/>
            <person name="Chapple C."/>
            <person name="McKernan K.J."/>
            <person name="McEwan P."/>
            <person name="Bosak S."/>
            <person name="Kellis M."/>
            <person name="Volff J.-N."/>
            <person name="Guigo R."/>
            <person name="Zody M.C."/>
            <person name="Mesirov J."/>
            <person name="Lindblad-Toh K."/>
            <person name="Birren B."/>
            <person name="Nusbaum C."/>
            <person name="Kahn D."/>
            <person name="Robinson-Rechavi M."/>
            <person name="Laudet V."/>
            <person name="Schachter V."/>
            <person name="Quetier F."/>
            <person name="Saurin W."/>
            <person name="Scarpelli C."/>
            <person name="Wincker P."/>
            <person name="Lander E.S."/>
            <person name="Weissenbach J."/>
            <person name="Roest Crollius H."/>
        </authorList>
    </citation>
    <scope>NUCLEOTIDE SEQUENCE [LARGE SCALE GENOMIC DNA]</scope>
</reference>